<comment type="caution">
    <text evidence="3">The sequence shown here is derived from an EMBL/GenBank/DDBJ whole genome shotgun (WGS) entry which is preliminary data.</text>
</comment>
<dbReference type="Proteomes" id="UP000797356">
    <property type="component" value="Chromosome 3"/>
</dbReference>
<reference evidence="3" key="1">
    <citation type="journal article" date="2017" name="Gigascience">
        <title>The genome draft of coconut (Cocos nucifera).</title>
        <authorList>
            <person name="Xiao Y."/>
            <person name="Xu P."/>
            <person name="Fan H."/>
            <person name="Baudouin L."/>
            <person name="Xia W."/>
            <person name="Bocs S."/>
            <person name="Xu J."/>
            <person name="Li Q."/>
            <person name="Guo A."/>
            <person name="Zhou L."/>
            <person name="Li J."/>
            <person name="Wu Y."/>
            <person name="Ma Z."/>
            <person name="Armero A."/>
            <person name="Issali A.E."/>
            <person name="Liu N."/>
            <person name="Peng M."/>
            <person name="Yang Y."/>
        </authorList>
    </citation>
    <scope>NUCLEOTIDE SEQUENCE</scope>
    <source>
        <tissue evidence="3">Spear leaf of Hainan Tall coconut</tissue>
    </source>
</reference>
<accession>A0A8K0I1Z7</accession>
<dbReference type="OrthoDB" id="741665at2759"/>
<keyword evidence="1" id="KW-0677">Repeat</keyword>
<reference evidence="3" key="2">
    <citation type="submission" date="2019-07" db="EMBL/GenBank/DDBJ databases">
        <authorList>
            <person name="Yang Y."/>
            <person name="Bocs S."/>
            <person name="Baudouin L."/>
        </authorList>
    </citation>
    <scope>NUCLEOTIDE SEQUENCE</scope>
    <source>
        <tissue evidence="3">Spear leaf of Hainan Tall coconut</tissue>
    </source>
</reference>
<evidence type="ECO:0000313" key="3">
    <source>
        <dbReference type="EMBL" id="KAG1334066.1"/>
    </source>
</evidence>
<gene>
    <name evidence="3" type="ORF">COCNU_03G001850</name>
</gene>
<dbReference type="PANTHER" id="PTHR47926">
    <property type="entry name" value="PENTATRICOPEPTIDE REPEAT-CONTAINING PROTEIN"/>
    <property type="match status" value="1"/>
</dbReference>
<feature type="repeat" description="PPR" evidence="2">
    <location>
        <begin position="50"/>
        <end position="84"/>
    </location>
</feature>
<sequence length="154" mass="17529">MLRRSSAAPDNFTLPFVIKGKVFDRIACRDLVTWNSMVDGELFDRMPVKNIVSWNTMITGFNKNGRFKEAVIVYEEMLEAGLVPNVVTLEVRAECQDSLRLKVRKRMTQRTTKNHVDIHFPALGEGSAIWFWEDAWLDIDLPCINGAEPTDAGI</sequence>
<dbReference type="InterPro" id="IPR002885">
    <property type="entry name" value="PPR_rpt"/>
</dbReference>
<dbReference type="GO" id="GO:0003723">
    <property type="term" value="F:RNA binding"/>
    <property type="evidence" value="ECO:0007669"/>
    <property type="project" value="InterPro"/>
</dbReference>
<evidence type="ECO:0000313" key="4">
    <source>
        <dbReference type="Proteomes" id="UP000797356"/>
    </source>
</evidence>
<dbReference type="AlphaFoldDB" id="A0A8K0I1Z7"/>
<dbReference type="InterPro" id="IPR011990">
    <property type="entry name" value="TPR-like_helical_dom_sf"/>
</dbReference>
<dbReference type="InterPro" id="IPR046960">
    <property type="entry name" value="PPR_At4g14850-like_plant"/>
</dbReference>
<dbReference type="EMBL" id="CM017874">
    <property type="protein sequence ID" value="KAG1334066.1"/>
    <property type="molecule type" value="Genomic_DNA"/>
</dbReference>
<keyword evidence="4" id="KW-1185">Reference proteome</keyword>
<dbReference type="GO" id="GO:0009451">
    <property type="term" value="P:RNA modification"/>
    <property type="evidence" value="ECO:0007669"/>
    <property type="project" value="InterPro"/>
</dbReference>
<dbReference type="PROSITE" id="PS51375">
    <property type="entry name" value="PPR"/>
    <property type="match status" value="1"/>
</dbReference>
<dbReference type="NCBIfam" id="TIGR00756">
    <property type="entry name" value="PPR"/>
    <property type="match status" value="1"/>
</dbReference>
<proteinExistence type="predicted"/>
<name>A0A8K0I1Z7_COCNU</name>
<protein>
    <submittedName>
        <fullName evidence="3">Putative Pentatricopeptide repeat-containing protein</fullName>
    </submittedName>
</protein>
<dbReference type="Pfam" id="PF13041">
    <property type="entry name" value="PPR_2"/>
    <property type="match status" value="1"/>
</dbReference>
<evidence type="ECO:0000256" key="1">
    <source>
        <dbReference type="ARBA" id="ARBA00022737"/>
    </source>
</evidence>
<organism evidence="3 4">
    <name type="scientific">Cocos nucifera</name>
    <name type="common">Coconut palm</name>
    <dbReference type="NCBI Taxonomy" id="13894"/>
    <lineage>
        <taxon>Eukaryota</taxon>
        <taxon>Viridiplantae</taxon>
        <taxon>Streptophyta</taxon>
        <taxon>Embryophyta</taxon>
        <taxon>Tracheophyta</taxon>
        <taxon>Spermatophyta</taxon>
        <taxon>Magnoliopsida</taxon>
        <taxon>Liliopsida</taxon>
        <taxon>Arecaceae</taxon>
        <taxon>Arecoideae</taxon>
        <taxon>Cocoseae</taxon>
        <taxon>Attaleinae</taxon>
        <taxon>Cocos</taxon>
    </lineage>
</organism>
<evidence type="ECO:0000256" key="2">
    <source>
        <dbReference type="PROSITE-ProRule" id="PRU00708"/>
    </source>
</evidence>
<dbReference type="Gene3D" id="1.25.40.10">
    <property type="entry name" value="Tetratricopeptide repeat domain"/>
    <property type="match status" value="1"/>
</dbReference>